<reference evidence="1" key="1">
    <citation type="submission" date="2020-05" db="EMBL/GenBank/DDBJ databases">
        <title>Mycena genomes resolve the evolution of fungal bioluminescence.</title>
        <authorList>
            <person name="Tsai I.J."/>
        </authorList>
    </citation>
    <scope>NUCLEOTIDE SEQUENCE</scope>
    <source>
        <strain evidence="1">CCC161011</strain>
    </source>
</reference>
<evidence type="ECO:0000313" key="2">
    <source>
        <dbReference type="Proteomes" id="UP000620124"/>
    </source>
</evidence>
<sequence length="451" mass="49338">MHSIALAELPTAKNAEGPAHDFFLSYPYLLVWTDQVDVWRLSDSADLTHIITLEVYVTKPSGPTPIIDHARGLLILPEPIRVGPPQLRIFTLRNGGLARDIELYGRLADVDIQYRQADGHALVLLVEDAGASQPHGKTSIVEVDVARIVSNAGSSISFLSRVNLPPHLNEREKLRDLPPLVLEPISFGKNGDIIATSTTRRLGKVDLLYWQAGPSTDDRQLTKTLELLPGLEGCKSMLPARHLAVDDSTLVLCTHEDAGPAITERTSVRALDTSSLAVRWSAKPIPGQVRTLHHIPSLDVLVLSAAQDVTNHDEDRESLQIRTAIVVLDARTGDRRAIHAVDSDAQGSYVVDCFVSPDWDNPVVGLAWQNGDVLTVGLNKFIADGFEREGEGERARTLALFPAELIAASVGRKEIVTVAGVKKHPVISEGGREDDVPDWEEEEGKVMFAKW</sequence>
<proteinExistence type="predicted"/>
<dbReference type="AlphaFoldDB" id="A0A8H6XGN9"/>
<name>A0A8H6XGN9_9AGAR</name>
<dbReference type="Proteomes" id="UP000620124">
    <property type="component" value="Unassembled WGS sequence"/>
</dbReference>
<dbReference type="EMBL" id="JACAZI010000019">
    <property type="protein sequence ID" value="KAF7340379.1"/>
    <property type="molecule type" value="Genomic_DNA"/>
</dbReference>
<dbReference type="OrthoDB" id="2884736at2759"/>
<protein>
    <submittedName>
        <fullName evidence="1">Uncharacterized protein</fullName>
    </submittedName>
</protein>
<evidence type="ECO:0000313" key="1">
    <source>
        <dbReference type="EMBL" id="KAF7340379.1"/>
    </source>
</evidence>
<gene>
    <name evidence="1" type="ORF">MVEN_01957400</name>
</gene>
<comment type="caution">
    <text evidence="1">The sequence shown here is derived from an EMBL/GenBank/DDBJ whole genome shotgun (WGS) entry which is preliminary data.</text>
</comment>
<accession>A0A8H6XGN9</accession>
<keyword evidence="2" id="KW-1185">Reference proteome</keyword>
<organism evidence="1 2">
    <name type="scientific">Mycena venus</name>
    <dbReference type="NCBI Taxonomy" id="2733690"/>
    <lineage>
        <taxon>Eukaryota</taxon>
        <taxon>Fungi</taxon>
        <taxon>Dikarya</taxon>
        <taxon>Basidiomycota</taxon>
        <taxon>Agaricomycotina</taxon>
        <taxon>Agaricomycetes</taxon>
        <taxon>Agaricomycetidae</taxon>
        <taxon>Agaricales</taxon>
        <taxon>Marasmiineae</taxon>
        <taxon>Mycenaceae</taxon>
        <taxon>Mycena</taxon>
    </lineage>
</organism>